<protein>
    <submittedName>
        <fullName evidence="3">Tripartite tricarboxylate transporter substrate binding protein</fullName>
    </submittedName>
</protein>
<dbReference type="PANTHER" id="PTHR42928:SF5">
    <property type="entry name" value="BLR1237 PROTEIN"/>
    <property type="match status" value="1"/>
</dbReference>
<dbReference type="Proteomes" id="UP001365846">
    <property type="component" value="Unassembled WGS sequence"/>
</dbReference>
<gene>
    <name evidence="3" type="ORF">WKW77_05010</name>
</gene>
<dbReference type="CDD" id="cd07012">
    <property type="entry name" value="PBP2_Bug_TTT"/>
    <property type="match status" value="1"/>
</dbReference>
<proteinExistence type="inferred from homology"/>
<sequence length="326" mass="33685">MKRRTMLGVIGAASAGWLAFPAQAARAYPSAAIRMVVPYAAGGGIDAVARMLAQGMAEELHQPVVVDNRGGAGGMLGAEAVAKAQPDGYTVLLAGNPELTITPQLQKANYSATSDFAPVVLVSQSPNILVASPSLGGKTLREAMEAAKKRPGGISVATPGNGSPQHIAVELLRTQTGLDIMHVPYKGAAPATIAALGGEVSFALVGAPPVLPHIGSGKLVGYAVTQPARSPLVPNIPTLGEALGIMQKDDFVAWYGLLVPAHTPPEAVDALSKAAFAVLRREDARPRLAALGTDLVAMPAAPFAERMRQEARLYGDVIKRFGIKAT</sequence>
<dbReference type="InterPro" id="IPR005064">
    <property type="entry name" value="BUG"/>
</dbReference>
<dbReference type="InterPro" id="IPR042100">
    <property type="entry name" value="Bug_dom1"/>
</dbReference>
<dbReference type="PANTHER" id="PTHR42928">
    <property type="entry name" value="TRICARBOXYLATE-BINDING PROTEIN"/>
    <property type="match status" value="1"/>
</dbReference>
<dbReference type="RefSeq" id="WP_340355740.1">
    <property type="nucleotide sequence ID" value="NZ_JBBKZU010000002.1"/>
</dbReference>
<dbReference type="Pfam" id="PF03401">
    <property type="entry name" value="TctC"/>
    <property type="match status" value="1"/>
</dbReference>
<evidence type="ECO:0000256" key="1">
    <source>
        <dbReference type="ARBA" id="ARBA00006987"/>
    </source>
</evidence>
<dbReference type="SUPFAM" id="SSF53850">
    <property type="entry name" value="Periplasmic binding protein-like II"/>
    <property type="match status" value="1"/>
</dbReference>
<dbReference type="PIRSF" id="PIRSF017082">
    <property type="entry name" value="YflP"/>
    <property type="match status" value="1"/>
</dbReference>
<reference evidence="3 4" key="1">
    <citation type="submission" date="2024-03" db="EMBL/GenBank/DDBJ databases">
        <title>Novel species of the genus Variovorax.</title>
        <authorList>
            <person name="Liu Q."/>
            <person name="Xin Y.-H."/>
        </authorList>
    </citation>
    <scope>NUCLEOTIDE SEQUENCE [LARGE SCALE GENOMIC DNA]</scope>
    <source>
        <strain evidence="3 4">KACC 18899</strain>
    </source>
</reference>
<evidence type="ECO:0000313" key="3">
    <source>
        <dbReference type="EMBL" id="MEJ8810417.1"/>
    </source>
</evidence>
<dbReference type="EMBL" id="JBBKZU010000002">
    <property type="protein sequence ID" value="MEJ8810417.1"/>
    <property type="molecule type" value="Genomic_DNA"/>
</dbReference>
<keyword evidence="4" id="KW-1185">Reference proteome</keyword>
<accession>A0ABU8V9U9</accession>
<evidence type="ECO:0000313" key="4">
    <source>
        <dbReference type="Proteomes" id="UP001365846"/>
    </source>
</evidence>
<comment type="similarity">
    <text evidence="1">Belongs to the UPF0065 (bug) family.</text>
</comment>
<feature type="chain" id="PRO_5046237966" evidence="2">
    <location>
        <begin position="25"/>
        <end position="326"/>
    </location>
</feature>
<dbReference type="Gene3D" id="3.40.190.150">
    <property type="entry name" value="Bordetella uptake gene, domain 1"/>
    <property type="match status" value="1"/>
</dbReference>
<keyword evidence="2" id="KW-0732">Signal</keyword>
<name>A0ABU8V9U9_9BURK</name>
<dbReference type="Gene3D" id="3.40.190.10">
    <property type="entry name" value="Periplasmic binding protein-like II"/>
    <property type="match status" value="1"/>
</dbReference>
<comment type="caution">
    <text evidence="3">The sequence shown here is derived from an EMBL/GenBank/DDBJ whole genome shotgun (WGS) entry which is preliminary data.</text>
</comment>
<feature type="signal peptide" evidence="2">
    <location>
        <begin position="1"/>
        <end position="24"/>
    </location>
</feature>
<evidence type="ECO:0000256" key="2">
    <source>
        <dbReference type="SAM" id="SignalP"/>
    </source>
</evidence>
<organism evidence="3 4">
    <name type="scientific">Variovorax ureilyticus</name>
    <dbReference type="NCBI Taxonomy" id="1836198"/>
    <lineage>
        <taxon>Bacteria</taxon>
        <taxon>Pseudomonadati</taxon>
        <taxon>Pseudomonadota</taxon>
        <taxon>Betaproteobacteria</taxon>
        <taxon>Burkholderiales</taxon>
        <taxon>Comamonadaceae</taxon>
        <taxon>Variovorax</taxon>
    </lineage>
</organism>